<evidence type="ECO:0000256" key="1">
    <source>
        <dbReference type="ARBA" id="ARBA00004852"/>
    </source>
</evidence>
<dbReference type="SUPFAM" id="SSF53671">
    <property type="entry name" value="Aspartate/ornithine carbamoyltransferase"/>
    <property type="match status" value="1"/>
</dbReference>
<dbReference type="InterPro" id="IPR020542">
    <property type="entry name" value="Asp_carbamoyltrfase_reg_C"/>
</dbReference>
<feature type="domain" description="Aspartate/ornithine carbamoyltransferase Asp/Orn-binding" evidence="9">
    <location>
        <begin position="175"/>
        <end position="332"/>
    </location>
</feature>
<dbReference type="InterPro" id="IPR006131">
    <property type="entry name" value="Asp_carbamoyltransf_Asp/Orn-bd"/>
</dbReference>
<dbReference type="GO" id="GO:0016597">
    <property type="term" value="F:amino acid binding"/>
    <property type="evidence" value="ECO:0007669"/>
    <property type="project" value="InterPro"/>
</dbReference>
<accession>A0A0E2E5R4</accession>
<evidence type="ECO:0000256" key="2">
    <source>
        <dbReference type="ARBA" id="ARBA00013008"/>
    </source>
</evidence>
<keyword evidence="6" id="KW-0665">Pyrimidine biosynthesis</keyword>
<dbReference type="Gene3D" id="3.30.70.140">
    <property type="entry name" value="Aspartate carbamoyltransferase regulatory subunit, N-terminal domain"/>
    <property type="match status" value="1"/>
</dbReference>
<dbReference type="InterPro" id="IPR036792">
    <property type="entry name" value="Asp_carbatrfase_reg_C_sf"/>
</dbReference>
<dbReference type="SUPFAM" id="SSF57825">
    <property type="entry name" value="Aspartate carbamoyltransferase, Regulatory-chain, C-terminal domain"/>
    <property type="match status" value="1"/>
</dbReference>
<comment type="caution">
    <text evidence="13">The sequence shown here is derived from an EMBL/GenBank/DDBJ whole genome shotgun (WGS) entry which is preliminary data.</text>
</comment>
<keyword evidence="5" id="KW-0862">Zinc</keyword>
<evidence type="ECO:0000256" key="5">
    <source>
        <dbReference type="ARBA" id="ARBA00022833"/>
    </source>
</evidence>
<comment type="catalytic activity">
    <reaction evidence="7">
        <text>carbamoyl phosphate + L-aspartate = N-carbamoyl-L-aspartate + phosphate + H(+)</text>
        <dbReference type="Rhea" id="RHEA:20013"/>
        <dbReference type="ChEBI" id="CHEBI:15378"/>
        <dbReference type="ChEBI" id="CHEBI:29991"/>
        <dbReference type="ChEBI" id="CHEBI:32814"/>
        <dbReference type="ChEBI" id="CHEBI:43474"/>
        <dbReference type="ChEBI" id="CHEBI:58228"/>
        <dbReference type="EC" id="2.1.3.2"/>
    </reaction>
</comment>
<reference evidence="13" key="1">
    <citation type="submission" date="2012-01" db="EMBL/GenBank/DDBJ databases">
        <title>The Genome Sequence of Treponema denticola H-22.</title>
        <authorList>
            <consortium name="The Broad Institute Genome Sequencing Platform"/>
            <person name="Earl A."/>
            <person name="Ward D."/>
            <person name="Feldgarden M."/>
            <person name="Gevers D."/>
            <person name="Blanton J.M."/>
            <person name="Fenno C.J."/>
            <person name="Baranova O.V."/>
            <person name="Mathney J."/>
            <person name="Dewhirst F.E."/>
            <person name="Izard J."/>
            <person name="Young S.K."/>
            <person name="Zeng Q."/>
            <person name="Gargeya S."/>
            <person name="Fitzgerald M."/>
            <person name="Haas B."/>
            <person name="Abouelleil A."/>
            <person name="Alvarado L."/>
            <person name="Arachchi H.M."/>
            <person name="Berlin A."/>
            <person name="Chapman S.B."/>
            <person name="Gearin G."/>
            <person name="Goldberg J."/>
            <person name="Griggs A."/>
            <person name="Gujja S."/>
            <person name="Hansen M."/>
            <person name="Heiman D."/>
            <person name="Howarth C."/>
            <person name="Larimer J."/>
            <person name="Lui A."/>
            <person name="MacDonald P.J.P."/>
            <person name="McCowen C."/>
            <person name="Montmayeur A."/>
            <person name="Murphy C."/>
            <person name="Neiman D."/>
            <person name="Pearson M."/>
            <person name="Priest M."/>
            <person name="Roberts A."/>
            <person name="Saif S."/>
            <person name="Shea T."/>
            <person name="Sisk P."/>
            <person name="Stolte C."/>
            <person name="Sykes S."/>
            <person name="Wortman J."/>
            <person name="Nusbaum C."/>
            <person name="Birren B."/>
        </authorList>
    </citation>
    <scope>NUCLEOTIDE SEQUENCE [LARGE SCALE GENOMIC DNA]</scope>
    <source>
        <strain evidence="13">H-22</strain>
    </source>
</reference>
<feature type="domain" description="Aspartate carbamoyltransferase regulatory subunit N-terminal" evidence="10">
    <location>
        <begin position="378"/>
        <end position="474"/>
    </location>
</feature>
<dbReference type="InterPro" id="IPR002801">
    <property type="entry name" value="Asp_carbamoylTrfase_reg"/>
</dbReference>
<feature type="domain" description="Aspartate/ornithine carbamoyltransferase carbamoyl-P binding" evidence="11">
    <location>
        <begin position="8"/>
        <end position="167"/>
    </location>
</feature>
<dbReference type="PANTHER" id="PTHR35805">
    <property type="entry name" value="ASPARTATE CARBAMOYLTRANSFERASE REGULATORY CHAIN"/>
    <property type="match status" value="1"/>
</dbReference>
<evidence type="ECO:0000256" key="4">
    <source>
        <dbReference type="ARBA" id="ARBA00022723"/>
    </source>
</evidence>
<dbReference type="GO" id="GO:0006207">
    <property type="term" value="P:'de novo' pyrimidine nucleobase biosynthetic process"/>
    <property type="evidence" value="ECO:0007669"/>
    <property type="project" value="InterPro"/>
</dbReference>
<evidence type="ECO:0000256" key="6">
    <source>
        <dbReference type="ARBA" id="ARBA00022975"/>
    </source>
</evidence>
<evidence type="ECO:0000256" key="8">
    <source>
        <dbReference type="NCBIfam" id="TIGR00670"/>
    </source>
</evidence>
<dbReference type="Gene3D" id="3.40.50.1370">
    <property type="entry name" value="Aspartate/ornithine carbamoyltransferase"/>
    <property type="match status" value="2"/>
</dbReference>
<dbReference type="GO" id="GO:0004070">
    <property type="term" value="F:aspartate carbamoyltransferase activity"/>
    <property type="evidence" value="ECO:0007669"/>
    <property type="project" value="UniProtKB-UniRule"/>
</dbReference>
<dbReference type="PRINTS" id="PR00100">
    <property type="entry name" value="AOTCASE"/>
</dbReference>
<dbReference type="Pfam" id="PF01948">
    <property type="entry name" value="PyrI"/>
    <property type="match status" value="1"/>
</dbReference>
<dbReference type="RefSeq" id="WP_002684692.1">
    <property type="nucleotide sequence ID" value="NZ_CM001795.1"/>
</dbReference>
<dbReference type="InterPro" id="IPR002082">
    <property type="entry name" value="Asp_carbamoyltransf"/>
</dbReference>
<dbReference type="NCBIfam" id="NF009916">
    <property type="entry name" value="PRK13376.1"/>
    <property type="match status" value="1"/>
</dbReference>
<proteinExistence type="predicted"/>
<dbReference type="InterPro" id="IPR036901">
    <property type="entry name" value="Asp/Orn_carbamoylTrfase_sf"/>
</dbReference>
<dbReference type="PATRIC" id="fig|999432.5.peg.1615"/>
<feature type="domain" description="Aspartate carbamoyltransferase regulatory subunit C-terminal" evidence="12">
    <location>
        <begin position="479"/>
        <end position="529"/>
    </location>
</feature>
<dbReference type="InterPro" id="IPR006132">
    <property type="entry name" value="Asp/Orn_carbamoyltranf_P-bd"/>
</dbReference>
<evidence type="ECO:0000256" key="7">
    <source>
        <dbReference type="ARBA" id="ARBA00048859"/>
    </source>
</evidence>
<dbReference type="Pfam" id="PF02729">
    <property type="entry name" value="OTCace_N"/>
    <property type="match status" value="1"/>
</dbReference>
<dbReference type="SUPFAM" id="SSF54893">
    <property type="entry name" value="Aspartate carbamoyltransferase, Regulatory-chain, N-terminal domain"/>
    <property type="match status" value="1"/>
</dbReference>
<evidence type="ECO:0000259" key="11">
    <source>
        <dbReference type="Pfam" id="PF02729"/>
    </source>
</evidence>
<dbReference type="PANTHER" id="PTHR35805:SF1">
    <property type="entry name" value="ASPARTATE CARBAMOYLTRANSFERASE REGULATORY CHAIN"/>
    <property type="match status" value="1"/>
</dbReference>
<comment type="pathway">
    <text evidence="1">Pyrimidine metabolism; UMP biosynthesis via de novo pathway; (S)-dihydroorotate from bicarbonate: step 2/3.</text>
</comment>
<evidence type="ECO:0000256" key="3">
    <source>
        <dbReference type="ARBA" id="ARBA00022679"/>
    </source>
</evidence>
<organism evidence="13">
    <name type="scientific">Treponema denticola H-22</name>
    <dbReference type="NCBI Taxonomy" id="999432"/>
    <lineage>
        <taxon>Bacteria</taxon>
        <taxon>Pseudomonadati</taxon>
        <taxon>Spirochaetota</taxon>
        <taxon>Spirochaetia</taxon>
        <taxon>Spirochaetales</taxon>
        <taxon>Treponemataceae</taxon>
        <taxon>Treponema</taxon>
    </lineage>
</organism>
<dbReference type="InterPro" id="IPR036793">
    <property type="entry name" value="Asp_carbatrfase_reg_N_sf"/>
</dbReference>
<keyword evidence="3" id="KW-0808">Transferase</keyword>
<name>A0A0E2E5R4_TREDN</name>
<gene>
    <name evidence="13" type="ORF">HMPREF9726_01559</name>
</gene>
<evidence type="ECO:0000259" key="10">
    <source>
        <dbReference type="Pfam" id="PF01948"/>
    </source>
</evidence>
<dbReference type="InterPro" id="IPR020545">
    <property type="entry name" value="Asp_carbamoyltransf_reg_N"/>
</dbReference>
<evidence type="ECO:0000313" key="13">
    <source>
        <dbReference type="EMBL" id="EMB33198.1"/>
    </source>
</evidence>
<dbReference type="PROSITE" id="PS00097">
    <property type="entry name" value="CARBAMOYLTRANSFERASE"/>
    <property type="match status" value="1"/>
</dbReference>
<dbReference type="Pfam" id="PF02748">
    <property type="entry name" value="PyrI_C"/>
    <property type="match status" value="1"/>
</dbReference>
<dbReference type="GO" id="GO:0006520">
    <property type="term" value="P:amino acid metabolic process"/>
    <property type="evidence" value="ECO:0007669"/>
    <property type="project" value="InterPro"/>
</dbReference>
<dbReference type="NCBIfam" id="TIGR00670">
    <property type="entry name" value="asp_carb_tr"/>
    <property type="match status" value="1"/>
</dbReference>
<keyword evidence="4" id="KW-0479">Metal-binding</keyword>
<dbReference type="Pfam" id="PF00185">
    <property type="entry name" value="OTCace"/>
    <property type="match status" value="1"/>
</dbReference>
<dbReference type="EMBL" id="AGDV01000012">
    <property type="protein sequence ID" value="EMB33198.1"/>
    <property type="molecule type" value="Genomic_DNA"/>
</dbReference>
<dbReference type="Proteomes" id="UP000011705">
    <property type="component" value="Chromosome"/>
</dbReference>
<dbReference type="GO" id="GO:0044205">
    <property type="term" value="P:'de novo' UMP biosynthetic process"/>
    <property type="evidence" value="ECO:0007669"/>
    <property type="project" value="UniProtKB-UniPathway"/>
</dbReference>
<dbReference type="InterPro" id="IPR006130">
    <property type="entry name" value="Asp/Orn_carbamoylTrfase"/>
</dbReference>
<dbReference type="HOGENOM" id="CLU_039403_0_0_12"/>
<evidence type="ECO:0000259" key="12">
    <source>
        <dbReference type="Pfam" id="PF02748"/>
    </source>
</evidence>
<dbReference type="AlphaFoldDB" id="A0A0E2E5R4"/>
<dbReference type="PRINTS" id="PR00101">
    <property type="entry name" value="ATCASE"/>
</dbReference>
<dbReference type="EC" id="2.1.3.2" evidence="2 8"/>
<sequence>MENKFMGRSLTVIDDLSIDERKYLFDKTKRLKKAIQEDDQKVMGEFRINDKDFGIYEVFLEPSTRTKESFRNAAKFHQVKLSDLAAESSSFNKGESYADTFNTLAGYQNSIFIVRSKVEGVCRWLEDEAQAFYQRNNLKRKPAFINAGDGKHEHPTQELLDEFTFIEDNNWSFDKIHIALVGDLYHGRTVHSKADGLKIFKSVKVDLIAPAELAMPEYYKVRMQENGFTVREFSSIEEYLRQADVALIWYFTRPQLERMGEQVLKKQDELRRSITFRKEFIEKLPENTRFYHPLPRHRVHPTIPTFLDATPLNGWERQSINGMYVRMVLLSMIAGKIGDDYKGPEPKSCERVEDEDYIVEVPINNSKESKVETFSEGVRPIQNGIVIDHICRGDKPSVIRHHMSKIINVMGLEEGKGGEWVSTSTKDKGTFKGIIFRPGEYKFSRADLKRLSAVASSCTLNLIKDGKIQSKYRTHLPPRIYNFEDLICKNEACISHPAQSEGVPAIFYRTIDNRYACQYCGTIHTFKEIWGEKKN</sequence>
<evidence type="ECO:0000259" key="9">
    <source>
        <dbReference type="Pfam" id="PF00185"/>
    </source>
</evidence>
<dbReference type="GO" id="GO:0046872">
    <property type="term" value="F:metal ion binding"/>
    <property type="evidence" value="ECO:0007669"/>
    <property type="project" value="UniProtKB-KW"/>
</dbReference>
<protein>
    <recommendedName>
        <fullName evidence="2 8">Aspartate carbamoyltransferase</fullName>
        <ecNumber evidence="2 8">2.1.3.2</ecNumber>
    </recommendedName>
</protein>
<dbReference type="UniPathway" id="UPA00070">
    <property type="reaction ID" value="UER00116"/>
</dbReference>
<dbReference type="GO" id="GO:0009347">
    <property type="term" value="C:aspartate carbamoyltransferase complex"/>
    <property type="evidence" value="ECO:0007669"/>
    <property type="project" value="InterPro"/>
</dbReference>